<sequence>MGGGAAICVLLVVPSVPIPPQHPTMPAALGCRSGQRCGFFLKAAMNYGRTSGEHPPSRLRLWQRLRLAGAAATHRAMSPDPAVVPSGDEEFTEVVVVRHGETSTNASCIIQVDRPS</sequence>
<evidence type="ECO:0000313" key="2">
    <source>
        <dbReference type="EMBL" id="KAG2559917.1"/>
    </source>
</evidence>
<evidence type="ECO:0000313" key="3">
    <source>
        <dbReference type="Proteomes" id="UP000823388"/>
    </source>
</evidence>
<dbReference type="AlphaFoldDB" id="A0A8T0PCD2"/>
<name>A0A8T0PCD2_PANVG</name>
<dbReference type="Proteomes" id="UP000823388">
    <property type="component" value="Chromosome 8K"/>
</dbReference>
<evidence type="ECO:0000256" key="1">
    <source>
        <dbReference type="SAM" id="SignalP"/>
    </source>
</evidence>
<protein>
    <submittedName>
        <fullName evidence="2">Uncharacterized protein</fullName>
    </submittedName>
</protein>
<dbReference type="EMBL" id="CM029051">
    <property type="protein sequence ID" value="KAG2559917.1"/>
    <property type="molecule type" value="Genomic_DNA"/>
</dbReference>
<keyword evidence="1" id="KW-0732">Signal</keyword>
<reference evidence="2" key="1">
    <citation type="submission" date="2020-05" db="EMBL/GenBank/DDBJ databases">
        <title>WGS assembly of Panicum virgatum.</title>
        <authorList>
            <person name="Lovell J.T."/>
            <person name="Jenkins J."/>
            <person name="Shu S."/>
            <person name="Juenger T.E."/>
            <person name="Schmutz J."/>
        </authorList>
    </citation>
    <scope>NUCLEOTIDE SEQUENCE</scope>
    <source>
        <strain evidence="2">AP13</strain>
    </source>
</reference>
<feature type="chain" id="PRO_5035723555" evidence="1">
    <location>
        <begin position="18"/>
        <end position="116"/>
    </location>
</feature>
<comment type="caution">
    <text evidence="2">The sequence shown here is derived from an EMBL/GenBank/DDBJ whole genome shotgun (WGS) entry which is preliminary data.</text>
</comment>
<gene>
    <name evidence="2" type="ORF">PVAP13_8KG005006</name>
</gene>
<feature type="signal peptide" evidence="1">
    <location>
        <begin position="1"/>
        <end position="17"/>
    </location>
</feature>
<keyword evidence="3" id="KW-1185">Reference proteome</keyword>
<organism evidence="2 3">
    <name type="scientific">Panicum virgatum</name>
    <name type="common">Blackwell switchgrass</name>
    <dbReference type="NCBI Taxonomy" id="38727"/>
    <lineage>
        <taxon>Eukaryota</taxon>
        <taxon>Viridiplantae</taxon>
        <taxon>Streptophyta</taxon>
        <taxon>Embryophyta</taxon>
        <taxon>Tracheophyta</taxon>
        <taxon>Spermatophyta</taxon>
        <taxon>Magnoliopsida</taxon>
        <taxon>Liliopsida</taxon>
        <taxon>Poales</taxon>
        <taxon>Poaceae</taxon>
        <taxon>PACMAD clade</taxon>
        <taxon>Panicoideae</taxon>
        <taxon>Panicodae</taxon>
        <taxon>Paniceae</taxon>
        <taxon>Panicinae</taxon>
        <taxon>Panicum</taxon>
        <taxon>Panicum sect. Hiantes</taxon>
    </lineage>
</organism>
<accession>A0A8T0PCD2</accession>
<proteinExistence type="predicted"/>